<evidence type="ECO:0000313" key="1">
    <source>
        <dbReference type="EMBL" id="GBL75073.1"/>
    </source>
</evidence>
<proteinExistence type="predicted"/>
<name>A0A4Y2A5R7_ARAVE</name>
<comment type="caution">
    <text evidence="1">The sequence shown here is derived from an EMBL/GenBank/DDBJ whole genome shotgun (WGS) entry which is preliminary data.</text>
</comment>
<protein>
    <submittedName>
        <fullName evidence="1">Uncharacterized protein</fullName>
    </submittedName>
</protein>
<sequence>MTRTTPELVPLSNLHIIRGGGRLAITYGLTCNRPQRGNLQWNRVSRLEPSSPEAKTLPVGHCGPKNIKIDTCLAHIKSEVVGQMSSRWCRAVVWRGGRRPSYLTASQNYVPK</sequence>
<keyword evidence="2" id="KW-1185">Reference proteome</keyword>
<dbReference type="EMBL" id="BGPR01000006">
    <property type="protein sequence ID" value="GBL75073.1"/>
    <property type="molecule type" value="Genomic_DNA"/>
</dbReference>
<accession>A0A4Y2A5R7</accession>
<dbReference type="Proteomes" id="UP000499080">
    <property type="component" value="Unassembled WGS sequence"/>
</dbReference>
<dbReference type="AlphaFoldDB" id="A0A4Y2A5R7"/>
<reference evidence="1 2" key="1">
    <citation type="journal article" date="2019" name="Sci. Rep.">
        <title>Orb-weaving spider Araneus ventricosus genome elucidates the spidroin gene catalogue.</title>
        <authorList>
            <person name="Kono N."/>
            <person name="Nakamura H."/>
            <person name="Ohtoshi R."/>
            <person name="Moran D.A.P."/>
            <person name="Shinohara A."/>
            <person name="Yoshida Y."/>
            <person name="Fujiwara M."/>
            <person name="Mori M."/>
            <person name="Tomita M."/>
            <person name="Arakawa K."/>
        </authorList>
    </citation>
    <scope>NUCLEOTIDE SEQUENCE [LARGE SCALE GENOMIC DNA]</scope>
</reference>
<evidence type="ECO:0000313" key="2">
    <source>
        <dbReference type="Proteomes" id="UP000499080"/>
    </source>
</evidence>
<organism evidence="1 2">
    <name type="scientific">Araneus ventricosus</name>
    <name type="common">Orbweaver spider</name>
    <name type="synonym">Epeira ventricosa</name>
    <dbReference type="NCBI Taxonomy" id="182803"/>
    <lineage>
        <taxon>Eukaryota</taxon>
        <taxon>Metazoa</taxon>
        <taxon>Ecdysozoa</taxon>
        <taxon>Arthropoda</taxon>
        <taxon>Chelicerata</taxon>
        <taxon>Arachnida</taxon>
        <taxon>Araneae</taxon>
        <taxon>Araneomorphae</taxon>
        <taxon>Entelegynae</taxon>
        <taxon>Araneoidea</taxon>
        <taxon>Araneidae</taxon>
        <taxon>Araneus</taxon>
    </lineage>
</organism>
<gene>
    <name evidence="1" type="ORF">AVEN_243851_1</name>
</gene>